<keyword evidence="3" id="KW-0804">Transcription</keyword>
<proteinExistence type="predicted"/>
<dbReference type="PROSITE" id="PS51156">
    <property type="entry name" value="ELM2"/>
    <property type="match status" value="1"/>
</dbReference>
<dbReference type="GO" id="GO:0006357">
    <property type="term" value="P:regulation of transcription by RNA polymerase II"/>
    <property type="evidence" value="ECO:0007669"/>
    <property type="project" value="TreeGrafter"/>
</dbReference>
<dbReference type="STRING" id="333673.A0A3M0JU05"/>
<dbReference type="InterPro" id="IPR009057">
    <property type="entry name" value="Homeodomain-like_sf"/>
</dbReference>
<dbReference type="Pfam" id="PF00249">
    <property type="entry name" value="Myb_DNA-binding"/>
    <property type="match status" value="1"/>
</dbReference>
<feature type="domain" description="ELM2" evidence="6">
    <location>
        <begin position="35"/>
        <end position="126"/>
    </location>
</feature>
<evidence type="ECO:0000256" key="1">
    <source>
        <dbReference type="ARBA" id="ARBA00004123"/>
    </source>
</evidence>
<reference evidence="8 9" key="1">
    <citation type="submission" date="2018-07" db="EMBL/GenBank/DDBJ databases">
        <title>A high quality draft genome assembly of the barn swallow (H. rustica rustica).</title>
        <authorList>
            <person name="Formenti G."/>
            <person name="Chiara M."/>
            <person name="Poveda L."/>
            <person name="Francoijs K.-J."/>
            <person name="Bonisoli-Alquati A."/>
            <person name="Canova L."/>
            <person name="Gianfranceschi L."/>
            <person name="Horner D.S."/>
            <person name="Saino N."/>
        </authorList>
    </citation>
    <scope>NUCLEOTIDE SEQUENCE [LARGE SCALE GENOMIC DNA]</scope>
    <source>
        <strain evidence="8">Chelidonia</strain>
        <tissue evidence="8">Blood</tissue>
    </source>
</reference>
<feature type="compositionally biased region" description="Basic and acidic residues" evidence="5">
    <location>
        <begin position="1"/>
        <end position="16"/>
    </location>
</feature>
<feature type="region of interest" description="Disordered" evidence="5">
    <location>
        <begin position="1"/>
        <end position="78"/>
    </location>
</feature>
<comment type="caution">
    <text evidence="8">The sequence shown here is derived from an EMBL/GenBank/DDBJ whole genome shotgun (WGS) entry which is preliminary data.</text>
</comment>
<dbReference type="PROSITE" id="PS51293">
    <property type="entry name" value="SANT"/>
    <property type="match status" value="1"/>
</dbReference>
<keyword evidence="9" id="KW-1185">Reference proteome</keyword>
<evidence type="ECO:0000313" key="8">
    <source>
        <dbReference type="EMBL" id="RMC04418.1"/>
    </source>
</evidence>
<sequence>MITRILRDPSPEHNPRITECSGLEGTHNTIESGPWHINVGSEFQAELPELQSRAPSEDEEPASLVWKPWGEDDSDMQKPDRVRELLDMASSRGVPRAEAKLELALHCLHQARGSVPEALEMLLSGGPPQLPGPPLADYHYADSDRWTPEEKESFEKALHTYGKDFHLIQKQTVDSSSNLRGQHDQHPVSYPPTAAPCGTLNYKGNLRIPWLRAK</sequence>
<dbReference type="InterPro" id="IPR001005">
    <property type="entry name" value="SANT/Myb"/>
</dbReference>
<accession>A0A3M0JU05</accession>
<dbReference type="Proteomes" id="UP000269221">
    <property type="component" value="Unassembled WGS sequence"/>
</dbReference>
<dbReference type="SMART" id="SM01189">
    <property type="entry name" value="ELM2"/>
    <property type="match status" value="1"/>
</dbReference>
<organism evidence="8 9">
    <name type="scientific">Hirundo rustica rustica</name>
    <dbReference type="NCBI Taxonomy" id="333673"/>
    <lineage>
        <taxon>Eukaryota</taxon>
        <taxon>Metazoa</taxon>
        <taxon>Chordata</taxon>
        <taxon>Craniata</taxon>
        <taxon>Vertebrata</taxon>
        <taxon>Euteleostomi</taxon>
        <taxon>Archelosauria</taxon>
        <taxon>Archosauria</taxon>
        <taxon>Dinosauria</taxon>
        <taxon>Saurischia</taxon>
        <taxon>Theropoda</taxon>
        <taxon>Coelurosauria</taxon>
        <taxon>Aves</taxon>
        <taxon>Neognathae</taxon>
        <taxon>Neoaves</taxon>
        <taxon>Telluraves</taxon>
        <taxon>Australaves</taxon>
        <taxon>Passeriformes</taxon>
        <taxon>Sylvioidea</taxon>
        <taxon>Hirundinidae</taxon>
        <taxon>Hirundo</taxon>
    </lineage>
</organism>
<evidence type="ECO:0000256" key="4">
    <source>
        <dbReference type="ARBA" id="ARBA00023242"/>
    </source>
</evidence>
<dbReference type="Gene3D" id="1.10.10.60">
    <property type="entry name" value="Homeodomain-like"/>
    <property type="match status" value="1"/>
</dbReference>
<evidence type="ECO:0000256" key="5">
    <source>
        <dbReference type="SAM" id="MobiDB-lite"/>
    </source>
</evidence>
<dbReference type="PANTHER" id="PTHR16089">
    <property type="entry name" value="REST COREPRESSOR COREST PROTEIN-RELATED"/>
    <property type="match status" value="1"/>
</dbReference>
<feature type="domain" description="SANT" evidence="7">
    <location>
        <begin position="141"/>
        <end position="170"/>
    </location>
</feature>
<evidence type="ECO:0000256" key="3">
    <source>
        <dbReference type="ARBA" id="ARBA00023163"/>
    </source>
</evidence>
<dbReference type="AlphaFoldDB" id="A0A3M0JU05"/>
<dbReference type="InterPro" id="IPR017884">
    <property type="entry name" value="SANT_dom"/>
</dbReference>
<evidence type="ECO:0000259" key="7">
    <source>
        <dbReference type="PROSITE" id="PS51293"/>
    </source>
</evidence>
<dbReference type="SUPFAM" id="SSF46689">
    <property type="entry name" value="Homeodomain-like"/>
    <property type="match status" value="1"/>
</dbReference>
<dbReference type="OrthoDB" id="10258692at2759"/>
<keyword evidence="2" id="KW-0805">Transcription regulation</keyword>
<dbReference type="InterPro" id="IPR000949">
    <property type="entry name" value="ELM2_dom"/>
</dbReference>
<evidence type="ECO:0000256" key="2">
    <source>
        <dbReference type="ARBA" id="ARBA00023015"/>
    </source>
</evidence>
<dbReference type="InterPro" id="IPR051066">
    <property type="entry name" value="Trans_reg/Corepressor"/>
</dbReference>
<dbReference type="EMBL" id="QRBI01000125">
    <property type="protein sequence ID" value="RMC04418.1"/>
    <property type="molecule type" value="Genomic_DNA"/>
</dbReference>
<protein>
    <submittedName>
        <fullName evidence="8">Uncharacterized protein</fullName>
    </submittedName>
</protein>
<evidence type="ECO:0000313" key="9">
    <source>
        <dbReference type="Proteomes" id="UP000269221"/>
    </source>
</evidence>
<dbReference type="GO" id="GO:0005667">
    <property type="term" value="C:transcription regulator complex"/>
    <property type="evidence" value="ECO:0007669"/>
    <property type="project" value="TreeGrafter"/>
</dbReference>
<evidence type="ECO:0000259" key="6">
    <source>
        <dbReference type="PROSITE" id="PS51156"/>
    </source>
</evidence>
<dbReference type="GO" id="GO:0000118">
    <property type="term" value="C:histone deacetylase complex"/>
    <property type="evidence" value="ECO:0007669"/>
    <property type="project" value="TreeGrafter"/>
</dbReference>
<dbReference type="Pfam" id="PF01448">
    <property type="entry name" value="ELM2"/>
    <property type="match status" value="1"/>
</dbReference>
<keyword evidence="4" id="KW-0539">Nucleus</keyword>
<dbReference type="PANTHER" id="PTHR16089:SF23">
    <property type="entry name" value="ZINC FINGER PROTEIN 541"/>
    <property type="match status" value="1"/>
</dbReference>
<dbReference type="GO" id="GO:0003714">
    <property type="term" value="F:transcription corepressor activity"/>
    <property type="evidence" value="ECO:0007669"/>
    <property type="project" value="TreeGrafter"/>
</dbReference>
<name>A0A3M0JU05_HIRRU</name>
<comment type="subcellular location">
    <subcellularLocation>
        <location evidence="1">Nucleus</location>
    </subcellularLocation>
</comment>
<gene>
    <name evidence="8" type="ORF">DUI87_18860</name>
</gene>